<evidence type="ECO:0000313" key="7">
    <source>
        <dbReference type="EMBL" id="PIP04347.1"/>
    </source>
</evidence>
<dbReference type="InterPro" id="IPR002099">
    <property type="entry name" value="MutL/Mlh/PMS"/>
</dbReference>
<evidence type="ECO:0000259" key="6">
    <source>
        <dbReference type="SMART" id="SM01340"/>
    </source>
</evidence>
<feature type="domain" description="DNA mismatch repair protein S5" evidence="6">
    <location>
        <begin position="208"/>
        <end position="326"/>
    </location>
</feature>
<evidence type="ECO:0000256" key="4">
    <source>
        <dbReference type="HAMAP-Rule" id="MF_00149"/>
    </source>
</evidence>
<feature type="domain" description="MutL C-terminal dimerisation" evidence="5">
    <location>
        <begin position="374"/>
        <end position="518"/>
    </location>
</feature>
<accession>A0A2G9XBN8</accession>
<dbReference type="GO" id="GO:0016887">
    <property type="term" value="F:ATP hydrolysis activity"/>
    <property type="evidence" value="ECO:0007669"/>
    <property type="project" value="InterPro"/>
</dbReference>
<dbReference type="Proteomes" id="UP000231388">
    <property type="component" value="Unassembled WGS sequence"/>
</dbReference>
<dbReference type="GO" id="GO:0140664">
    <property type="term" value="F:ATP-dependent DNA damage sensor activity"/>
    <property type="evidence" value="ECO:0007669"/>
    <property type="project" value="InterPro"/>
</dbReference>
<dbReference type="InterPro" id="IPR020667">
    <property type="entry name" value="DNA_mismatch_repair_MutL"/>
</dbReference>
<dbReference type="SMART" id="SM01340">
    <property type="entry name" value="DNA_mis_repair"/>
    <property type="match status" value="1"/>
</dbReference>
<dbReference type="SUPFAM" id="SSF54211">
    <property type="entry name" value="Ribosomal protein S5 domain 2-like"/>
    <property type="match status" value="1"/>
</dbReference>
<dbReference type="Gene3D" id="3.30.1540.20">
    <property type="entry name" value="MutL, C-terminal domain, dimerisation subdomain"/>
    <property type="match status" value="1"/>
</dbReference>
<dbReference type="Pfam" id="PF08676">
    <property type="entry name" value="MutL_C"/>
    <property type="match status" value="1"/>
</dbReference>
<dbReference type="PROSITE" id="PS00058">
    <property type="entry name" value="DNA_MISMATCH_REPAIR_1"/>
    <property type="match status" value="1"/>
</dbReference>
<comment type="caution">
    <text evidence="7">The sequence shown here is derived from an EMBL/GenBank/DDBJ whole genome shotgun (WGS) entry which is preliminary data.</text>
</comment>
<evidence type="ECO:0000256" key="1">
    <source>
        <dbReference type="ARBA" id="ARBA00006082"/>
    </source>
</evidence>
<dbReference type="HAMAP" id="MF_00149">
    <property type="entry name" value="DNA_mis_repair"/>
    <property type="match status" value="1"/>
</dbReference>
<proteinExistence type="inferred from homology"/>
<evidence type="ECO:0000256" key="3">
    <source>
        <dbReference type="ARBA" id="ARBA00023204"/>
    </source>
</evidence>
<comment type="function">
    <text evidence="4">This protein is involved in the repair of mismatches in DNA. It is required for dam-dependent methyl-directed DNA mismatch repair. May act as a 'molecular matchmaker', a protein that promotes the formation of a stable complex between two or more DNA-binding proteins in an ATP-dependent manner without itself being part of a final effector complex.</text>
</comment>
<dbReference type="CDD" id="cd16926">
    <property type="entry name" value="HATPase_MutL-MLH-PMS-like"/>
    <property type="match status" value="1"/>
</dbReference>
<dbReference type="InterPro" id="IPR014790">
    <property type="entry name" value="MutL_C"/>
</dbReference>
<dbReference type="PANTHER" id="PTHR10073">
    <property type="entry name" value="DNA MISMATCH REPAIR PROTEIN MLH, PMS, MUTL"/>
    <property type="match status" value="1"/>
</dbReference>
<dbReference type="FunFam" id="3.30.565.10:FF:000003">
    <property type="entry name" value="DNA mismatch repair endonuclease MutL"/>
    <property type="match status" value="1"/>
</dbReference>
<dbReference type="Gene3D" id="3.30.230.10">
    <property type="match status" value="1"/>
</dbReference>
<dbReference type="InterPro" id="IPR037198">
    <property type="entry name" value="MutL_C_sf"/>
</dbReference>
<sequence>MKIRRLDQKIYRKIAAGEVVERPASVVKELVENSIDAKASKIIVEVEKGGIEKIKVTDDGTGIEKEDMSLVFEHHATSKIGEDGDLFNIRTMGFRGEALSSISAISNVNIISKTKDSPNGYFYAVSCDKFQDKGTKPFQDGTSLEITNLFFNVPARQKFLKTPFTEFLHITRVFTELCLANTGIAFKLTHNGKDIYNLAKAKNLLERVEQLFGKDLRRNLLPIFCAHPHIKISGFIGKPQAAYDSKLKQFILVNNRSVKDRVISSAVREGFGSLVMGSTPPLYFIDLTVPFDFVDVNVHPRKEEVKFVNSNLVYSLVKEAVFKALAGKDLSFRPSLEYVSAPVSSFSRSFNRTPTVSEALEFYSKLSVGEEIKVLPFNNLYILAIINDVLEIYDQHALHERILYEKLKKERFSKEPSSQILLAPQTLEVSENDFQVLTANAELLKSVGFEVAPFGERVLKISAVPSFLGRGFSDKVKVLKEFAEDLQDNEGLKNTSSMEERALFFMACRFAIKAGDVISSMEALELVREGYKLEGIYTCPHGRPFKIKVLSQDLEKMFKRS</sequence>
<dbReference type="InterPro" id="IPR042121">
    <property type="entry name" value="MutL_C_regsub"/>
</dbReference>
<dbReference type="InterPro" id="IPR014762">
    <property type="entry name" value="DNA_mismatch_repair_CS"/>
</dbReference>
<dbReference type="GO" id="GO:0005524">
    <property type="term" value="F:ATP binding"/>
    <property type="evidence" value="ECO:0007669"/>
    <property type="project" value="InterPro"/>
</dbReference>
<dbReference type="InterPro" id="IPR013507">
    <property type="entry name" value="DNA_mismatch_S5_2-like"/>
</dbReference>
<dbReference type="NCBIfam" id="TIGR00585">
    <property type="entry name" value="mutl"/>
    <property type="match status" value="1"/>
</dbReference>
<keyword evidence="2 4" id="KW-0227">DNA damage</keyword>
<dbReference type="GO" id="GO:0030983">
    <property type="term" value="F:mismatched DNA binding"/>
    <property type="evidence" value="ECO:0007669"/>
    <property type="project" value="InterPro"/>
</dbReference>
<name>A0A2G9XBN8_UNCKA</name>
<dbReference type="InterPro" id="IPR014721">
    <property type="entry name" value="Ribsml_uS5_D2-typ_fold_subgr"/>
</dbReference>
<dbReference type="EMBL" id="PCQY01000035">
    <property type="protein sequence ID" value="PIP04347.1"/>
    <property type="molecule type" value="Genomic_DNA"/>
</dbReference>
<organism evidence="7 8">
    <name type="scientific">candidate division WWE3 bacterium CG23_combo_of_CG06-09_8_20_14_all_40_14</name>
    <dbReference type="NCBI Taxonomy" id="1975095"/>
    <lineage>
        <taxon>Bacteria</taxon>
        <taxon>Katanobacteria</taxon>
    </lineage>
</organism>
<dbReference type="InterPro" id="IPR020568">
    <property type="entry name" value="Ribosomal_Su5_D2-typ_SF"/>
</dbReference>
<dbReference type="GO" id="GO:0032300">
    <property type="term" value="C:mismatch repair complex"/>
    <property type="evidence" value="ECO:0007669"/>
    <property type="project" value="InterPro"/>
</dbReference>
<dbReference type="SUPFAM" id="SSF55874">
    <property type="entry name" value="ATPase domain of HSP90 chaperone/DNA topoisomerase II/histidine kinase"/>
    <property type="match status" value="1"/>
</dbReference>
<dbReference type="Gene3D" id="3.30.1370.100">
    <property type="entry name" value="MutL, C-terminal domain, regulatory subdomain"/>
    <property type="match status" value="1"/>
</dbReference>
<dbReference type="PANTHER" id="PTHR10073:SF12">
    <property type="entry name" value="DNA MISMATCH REPAIR PROTEIN MLH1"/>
    <property type="match status" value="1"/>
</dbReference>
<evidence type="ECO:0000313" key="8">
    <source>
        <dbReference type="Proteomes" id="UP000231388"/>
    </source>
</evidence>
<evidence type="ECO:0000259" key="5">
    <source>
        <dbReference type="SMART" id="SM00853"/>
    </source>
</evidence>
<dbReference type="AlphaFoldDB" id="A0A2G9XBN8"/>
<keyword evidence="3 4" id="KW-0234">DNA repair</keyword>
<comment type="similarity">
    <text evidence="1 4">Belongs to the DNA mismatch repair MutL/HexB family.</text>
</comment>
<dbReference type="InterPro" id="IPR042120">
    <property type="entry name" value="MutL_C_dimsub"/>
</dbReference>
<evidence type="ECO:0000256" key="2">
    <source>
        <dbReference type="ARBA" id="ARBA00022763"/>
    </source>
</evidence>
<reference evidence="7 8" key="1">
    <citation type="submission" date="2017-09" db="EMBL/GenBank/DDBJ databases">
        <title>Depth-based differentiation of microbial function through sediment-hosted aquifers and enrichment of novel symbionts in the deep terrestrial subsurface.</title>
        <authorList>
            <person name="Probst A.J."/>
            <person name="Ladd B."/>
            <person name="Jarett J.K."/>
            <person name="Geller-Mcgrath D.E."/>
            <person name="Sieber C.M."/>
            <person name="Emerson J.B."/>
            <person name="Anantharaman K."/>
            <person name="Thomas B.C."/>
            <person name="Malmstrom R."/>
            <person name="Stieglmeier M."/>
            <person name="Klingl A."/>
            <person name="Woyke T."/>
            <person name="Ryan C.M."/>
            <person name="Banfield J.F."/>
        </authorList>
    </citation>
    <scope>NUCLEOTIDE SEQUENCE [LARGE SCALE GENOMIC DNA]</scope>
    <source>
        <strain evidence="7">CG23_combo_of_CG06-09_8_20_14_all_40_14</strain>
    </source>
</reference>
<gene>
    <name evidence="4" type="primary">mutL</name>
    <name evidence="7" type="ORF">COX53_02995</name>
</gene>
<protein>
    <recommendedName>
        <fullName evidence="4">DNA mismatch repair protein MutL</fullName>
    </recommendedName>
</protein>
<dbReference type="Gene3D" id="3.30.565.10">
    <property type="entry name" value="Histidine kinase-like ATPase, C-terminal domain"/>
    <property type="match status" value="1"/>
</dbReference>
<dbReference type="SUPFAM" id="SSF118116">
    <property type="entry name" value="DNA mismatch repair protein MutL"/>
    <property type="match status" value="1"/>
</dbReference>
<dbReference type="Pfam" id="PF13589">
    <property type="entry name" value="HATPase_c_3"/>
    <property type="match status" value="1"/>
</dbReference>
<dbReference type="SMART" id="SM00853">
    <property type="entry name" value="MutL_C"/>
    <property type="match status" value="1"/>
</dbReference>
<dbReference type="CDD" id="cd00782">
    <property type="entry name" value="MutL_Trans"/>
    <property type="match status" value="1"/>
</dbReference>
<dbReference type="Pfam" id="PF01119">
    <property type="entry name" value="DNA_mis_repair"/>
    <property type="match status" value="1"/>
</dbReference>
<dbReference type="GO" id="GO:0006298">
    <property type="term" value="P:mismatch repair"/>
    <property type="evidence" value="ECO:0007669"/>
    <property type="project" value="UniProtKB-UniRule"/>
</dbReference>
<dbReference type="InterPro" id="IPR038973">
    <property type="entry name" value="MutL/Mlh/Pms-like"/>
</dbReference>
<dbReference type="InterPro" id="IPR036890">
    <property type="entry name" value="HATPase_C_sf"/>
</dbReference>